<dbReference type="InterPro" id="IPR036689">
    <property type="entry name" value="ESAT-6-like_sf"/>
</dbReference>
<evidence type="ECO:0000259" key="2">
    <source>
        <dbReference type="Pfam" id="PF23275"/>
    </source>
</evidence>
<feature type="domain" description="TPR repeat" evidence="2">
    <location>
        <begin position="228"/>
        <end position="482"/>
    </location>
</feature>
<dbReference type="AlphaFoldDB" id="A0A7X6RHM9"/>
<proteinExistence type="predicted"/>
<reference evidence="3 4" key="1">
    <citation type="submission" date="2020-04" db="EMBL/GenBank/DDBJ databases">
        <title>MicrobeNet Type strains.</title>
        <authorList>
            <person name="Nicholson A.C."/>
        </authorList>
    </citation>
    <scope>NUCLEOTIDE SEQUENCE [LARGE SCALE GENOMIC DNA]</scope>
    <source>
        <strain evidence="3 4">DSM 44445</strain>
    </source>
</reference>
<feature type="region of interest" description="Disordered" evidence="1">
    <location>
        <begin position="396"/>
        <end position="415"/>
    </location>
</feature>
<organism evidence="3 4">
    <name type="scientific">Nocardia veterana</name>
    <dbReference type="NCBI Taxonomy" id="132249"/>
    <lineage>
        <taxon>Bacteria</taxon>
        <taxon>Bacillati</taxon>
        <taxon>Actinomycetota</taxon>
        <taxon>Actinomycetes</taxon>
        <taxon>Mycobacteriales</taxon>
        <taxon>Nocardiaceae</taxon>
        <taxon>Nocardia</taxon>
    </lineage>
</organism>
<dbReference type="Pfam" id="PF23275">
    <property type="entry name" value="TPR_23"/>
    <property type="match status" value="1"/>
</dbReference>
<accession>A0A7X6RHM9</accession>
<name>A0A7X6RHM9_9NOCA</name>
<evidence type="ECO:0000256" key="1">
    <source>
        <dbReference type="SAM" id="MobiDB-lite"/>
    </source>
</evidence>
<feature type="region of interest" description="Disordered" evidence="1">
    <location>
        <begin position="487"/>
        <end position="506"/>
    </location>
</feature>
<evidence type="ECO:0000313" key="3">
    <source>
        <dbReference type="EMBL" id="NKY85684.1"/>
    </source>
</evidence>
<dbReference type="InterPro" id="IPR057037">
    <property type="entry name" value="TPR_rep_actino"/>
</dbReference>
<evidence type="ECO:0000313" key="4">
    <source>
        <dbReference type="Proteomes" id="UP000523447"/>
    </source>
</evidence>
<dbReference type="Proteomes" id="UP000523447">
    <property type="component" value="Unassembled WGS sequence"/>
</dbReference>
<dbReference type="SUPFAM" id="SSF140453">
    <property type="entry name" value="EsxAB dimer-like"/>
    <property type="match status" value="1"/>
</dbReference>
<feature type="region of interest" description="Disordered" evidence="1">
    <location>
        <begin position="335"/>
        <end position="355"/>
    </location>
</feature>
<dbReference type="Gene3D" id="1.10.287.1060">
    <property type="entry name" value="ESAT-6-like"/>
    <property type="match status" value="1"/>
</dbReference>
<sequence length="841" mass="91250">MPTRPEVEKWNTGKLSEWATEIDKATGTYETQLSRMVSRFTETTWSGAARDAAYDRFSEENTEGRKLSQEIADATEALRAADGRLADERRILLGRVADAEADAESPLALMVDDRWVVQTKQAVLSGAQIQDDLRKAKERIDHHQGLINTAYHSLAGAISEVATAITSASEKIRARGNLFGSGIDAPVTAADTGKFGQEDGKAVHDAVRPDGTIDKAKLEEISGHLPEGILTEKDLQDLADGKDVATLPAATQEYYREFYQNAGKDGILALNDYLKAQEDGGNPTAAARRDALANGLMVVSNEHIGTGRNPNGSLQSPGSYKQLPEDLRKLVSTRVGGPDANAKTYPTCPPDTELGGQHRFLEDTKRFGDLIKQANPGFEPGTEFSRELTRQAAALGAPGMTDDTVNMPGKPIDRSSMEGLMRDYLEVSSRNHEAMTQLLTGRTEPDSVPLEPGYDPKKVIQPLLHYDWNDSNGAQPPQLFNWIGEQANPHPATDGHPEVTPEQSSLAGRAASGLAALLTADADGKDGKIGPFEALMNMPGHDRQSLGQINPGLTRQLTGAMIPYLDDIAGAPGHPHPDFNLRDGSVENRDLQAIRLSALFNTDQVSSGAWNAAITQQTNEYAAKYASLSGLSSNERGEYTEAAGRLLAYQEQGLRAEAFDRGLNDKEAAEESAGRKKLGVDIAATIISDGVGEKIPVAGTAIDVAGKFISDGIKPGDTSIPQEQTEVVRNEQRSQMYYAMLHAKAMQDPNLFQNIPNGAGAFPPEWLENGKLKSYEDIVGTSGTEQRFRVDNRFQSTADAWLQGLQVDTARFRSATLEQRFDNYGYTSSPDEYKSKVLKGH</sequence>
<gene>
    <name evidence="3" type="ORF">HGA07_08610</name>
</gene>
<protein>
    <submittedName>
        <fullName evidence="3">WXG100 family type VII secretion target</fullName>
    </submittedName>
</protein>
<comment type="caution">
    <text evidence="3">The sequence shown here is derived from an EMBL/GenBank/DDBJ whole genome shotgun (WGS) entry which is preliminary data.</text>
</comment>
<dbReference type="EMBL" id="JAAXPE010000006">
    <property type="protein sequence ID" value="NKY85684.1"/>
    <property type="molecule type" value="Genomic_DNA"/>
</dbReference>
<dbReference type="RefSeq" id="WP_040722816.1">
    <property type="nucleotide sequence ID" value="NZ_CAWPHS010000056.1"/>
</dbReference>
<keyword evidence="4" id="KW-1185">Reference proteome</keyword>